<dbReference type="EMBL" id="FJ265551">
    <property type="protein sequence ID" value="ADI61819.1"/>
    <property type="molecule type" value="Genomic_DNA"/>
</dbReference>
<dbReference type="Pfam" id="PF00078">
    <property type="entry name" value="RVT_1"/>
    <property type="match status" value="1"/>
</dbReference>
<keyword evidence="3" id="KW-0548">Nucleotidyltransferase</keyword>
<dbReference type="SUPFAM" id="SSF56672">
    <property type="entry name" value="DNA/RNA polymerases"/>
    <property type="match status" value="1"/>
</dbReference>
<organism evidence="3">
    <name type="scientific">Bombyx mori</name>
    <name type="common">Silk moth</name>
    <dbReference type="NCBI Taxonomy" id="7091"/>
    <lineage>
        <taxon>Eukaryota</taxon>
        <taxon>Metazoa</taxon>
        <taxon>Ecdysozoa</taxon>
        <taxon>Arthropoda</taxon>
        <taxon>Hexapoda</taxon>
        <taxon>Insecta</taxon>
        <taxon>Pterygota</taxon>
        <taxon>Neoptera</taxon>
        <taxon>Endopterygota</taxon>
        <taxon>Lepidoptera</taxon>
        <taxon>Glossata</taxon>
        <taxon>Ditrysia</taxon>
        <taxon>Bombycoidea</taxon>
        <taxon>Bombycidae</taxon>
        <taxon>Bombycinae</taxon>
        <taxon>Bombyx</taxon>
    </lineage>
</organism>
<keyword evidence="3" id="KW-0540">Nuclease</keyword>
<name>D7F166_BOMMO</name>
<evidence type="ECO:0000256" key="1">
    <source>
        <dbReference type="SAM" id="MobiDB-lite"/>
    </source>
</evidence>
<dbReference type="AlphaFoldDB" id="D7F166"/>
<reference evidence="3" key="1">
    <citation type="journal article" date="2010" name="BMC Evol. Biol.">
        <title>Generation of microsatellite repeat families by RTE retrotransposons in lepidopteran genomes.</title>
        <authorList>
            <person name="Tay W.T."/>
            <person name="Behere G.T."/>
            <person name="Batterham P."/>
            <person name="Heckel D.G."/>
        </authorList>
    </citation>
    <scope>NUCLEOTIDE SEQUENCE</scope>
</reference>
<feature type="compositionally biased region" description="Gly residues" evidence="1">
    <location>
        <begin position="20"/>
        <end position="31"/>
    </location>
</feature>
<feature type="region of interest" description="Disordered" evidence="1">
    <location>
        <begin position="277"/>
        <end position="301"/>
    </location>
</feature>
<dbReference type="InterPro" id="IPR000477">
    <property type="entry name" value="RT_dom"/>
</dbReference>
<dbReference type="PROSITE" id="PS50878">
    <property type="entry name" value="RT_POL"/>
    <property type="match status" value="1"/>
</dbReference>
<proteinExistence type="predicted"/>
<dbReference type="InterPro" id="IPR043502">
    <property type="entry name" value="DNA/RNA_pol_sf"/>
</dbReference>
<protein>
    <submittedName>
        <fullName evidence="3">Endonuclease-reverse transcriptase</fullName>
    </submittedName>
</protein>
<evidence type="ECO:0000259" key="2">
    <source>
        <dbReference type="PROSITE" id="PS50878"/>
    </source>
</evidence>
<dbReference type="InterPro" id="IPR036691">
    <property type="entry name" value="Endo/exonu/phosph_ase_sf"/>
</dbReference>
<dbReference type="SUPFAM" id="SSF56219">
    <property type="entry name" value="DNase I-like"/>
    <property type="match status" value="1"/>
</dbReference>
<keyword evidence="3" id="KW-0695">RNA-directed DNA polymerase</keyword>
<accession>D7F166</accession>
<feature type="domain" description="Reverse transcriptase" evidence="2">
    <location>
        <begin position="537"/>
        <end position="805"/>
    </location>
</feature>
<dbReference type="PANTHER" id="PTHR47027:SF20">
    <property type="entry name" value="REVERSE TRANSCRIPTASE-LIKE PROTEIN WITH RNA-DIRECTED DNA POLYMERASE DOMAIN"/>
    <property type="match status" value="1"/>
</dbReference>
<evidence type="ECO:0000313" key="3">
    <source>
        <dbReference type="EMBL" id="ADI61819.1"/>
    </source>
</evidence>
<feature type="region of interest" description="Disordered" evidence="1">
    <location>
        <begin position="1"/>
        <end position="35"/>
    </location>
</feature>
<dbReference type="Gene3D" id="3.60.10.10">
    <property type="entry name" value="Endonuclease/exonuclease/phosphatase"/>
    <property type="match status" value="1"/>
</dbReference>
<dbReference type="CDD" id="cd01650">
    <property type="entry name" value="RT_nLTR_like"/>
    <property type="match status" value="1"/>
</dbReference>
<keyword evidence="3" id="KW-0378">Hydrolase</keyword>
<dbReference type="GO" id="GO:0003964">
    <property type="term" value="F:RNA-directed DNA polymerase activity"/>
    <property type="evidence" value="ECO:0007669"/>
    <property type="project" value="UniProtKB-KW"/>
</dbReference>
<dbReference type="PANTHER" id="PTHR47027">
    <property type="entry name" value="REVERSE TRANSCRIPTASE DOMAIN-CONTAINING PROTEIN"/>
    <property type="match status" value="1"/>
</dbReference>
<sequence>MDKAKNERPPVPGSPAIPGYGSGHGNGGAGGAKNPPVRSGCHKRLYLGAYNTRTLLKTEHLEELETELSAINWHIIGLSETRREGEGCETLASGNMLFYREGEQLSQGGVGFLVHKSLVNNITEVSSVSSRVAYLVLKLNSRYSIKVVQVYAPTSTYSDEVCAVFYDDIVRAIERTTKTHYTVVTGDFNAKVGIQECGEPVLGPHGVGSRNARGQMLVNFLEMRGLFLMNSFFKKGLHRKWTWQSPDGKTRNEIDFILANKRHIFWDVTVINRLKTRQRSPAGTRHPKYRHKLEDPRMLKSSLRPTRQQILEPPDNFQLEVKNRFDVLETDCDVDKRTNEMVKILREVGNKYFQHRRKGQETKLSNETLLLMKQRRETADATPSDGKTINTKIRKLIRRDLRQFNTIKIKEAIQQNKGTKVFIRQQQLGRSHLTKLKTADGRIVESRSEVLTEVESYYRSLYASQAPKPFAHPEIDHRAPLVRHYTEDIPDVSIEEIRAALEQLTNNRATGDDGISAELLKASGTSVLNQLCTTFDTVIQKTTTPEAWSKGTVILFFKKGDRALLKNYRPISLLSHIYKLFSRVLTNRLASRLDEFQPPEQAGFRKGYSTVDHIHTLRQVIQKIEEYNRPLCLAFVDYEKAFDSVETWAVLESLQRCLVDYRYVEVLKSLYKAAKMTVQIQNQQTNPIELHRGVRQGDVISPKLFTAALEDVFKTLDWSKLGINVNGEYLSHLRFADDIVMMAESLEDLSCMLGELNAASRRVGLGMNLDKTKVMFNDHIIPGPVIVESAVLEVVSEYTYLGQIIQLGRANFEKEADRRIQLGWAAYGKLRHILNSGIPQCLKTKVFKACVLPVMTYGAETWTLTVGLVRKFKVAQRAMERCMLGVSLMDRLRNEEIRQRTKVTDIALKISKLKWQWAGHTCRRTDGRWSRRVLDWRPRTGKRSVGRPPARWTDDLRRYAGRDWMRKAEDRSLWRTMGEAYIQQWIDTG</sequence>
<keyword evidence="3" id="KW-0808">Transferase</keyword>
<dbReference type="GO" id="GO:0004519">
    <property type="term" value="F:endonuclease activity"/>
    <property type="evidence" value="ECO:0007669"/>
    <property type="project" value="UniProtKB-KW"/>
</dbReference>
<keyword evidence="3" id="KW-0255">Endonuclease</keyword>